<protein>
    <recommendedName>
        <fullName evidence="5">YceG-like family protein</fullName>
    </recommendedName>
</protein>
<reference evidence="4" key="1">
    <citation type="submission" date="2016-11" db="EMBL/GenBank/DDBJ databases">
        <authorList>
            <person name="Varghese N."/>
            <person name="Submissions S."/>
        </authorList>
    </citation>
    <scope>NUCLEOTIDE SEQUENCE [LARGE SCALE GENOMIC DNA]</scope>
    <source>
        <strain evidence="4">DSM 15449</strain>
    </source>
</reference>
<organism evidence="3 4">
    <name type="scientific">Desulfosporosinus lacus DSM 15449</name>
    <dbReference type="NCBI Taxonomy" id="1121420"/>
    <lineage>
        <taxon>Bacteria</taxon>
        <taxon>Bacillati</taxon>
        <taxon>Bacillota</taxon>
        <taxon>Clostridia</taxon>
        <taxon>Eubacteriales</taxon>
        <taxon>Desulfitobacteriaceae</taxon>
        <taxon>Desulfosporosinus</taxon>
    </lineage>
</organism>
<keyword evidence="2" id="KW-0472">Membrane</keyword>
<dbReference type="AlphaFoldDB" id="A0A1M6CJL8"/>
<evidence type="ECO:0000256" key="2">
    <source>
        <dbReference type="SAM" id="Phobius"/>
    </source>
</evidence>
<keyword evidence="2" id="KW-1133">Transmembrane helix</keyword>
<evidence type="ECO:0000256" key="1">
    <source>
        <dbReference type="SAM" id="MobiDB-lite"/>
    </source>
</evidence>
<evidence type="ECO:0008006" key="5">
    <source>
        <dbReference type="Google" id="ProtNLM"/>
    </source>
</evidence>
<dbReference type="Proteomes" id="UP000183954">
    <property type="component" value="Unassembled WGS sequence"/>
</dbReference>
<dbReference type="Gene3D" id="3.30.1490.480">
    <property type="entry name" value="Endolytic murein transglycosylase"/>
    <property type="match status" value="1"/>
</dbReference>
<dbReference type="EMBL" id="FQXJ01000021">
    <property type="protein sequence ID" value="SHI61197.1"/>
    <property type="molecule type" value="Genomic_DNA"/>
</dbReference>
<accession>A0A1M6CJL8</accession>
<dbReference type="STRING" id="1121420.SAMN02746098_04355"/>
<evidence type="ECO:0000313" key="3">
    <source>
        <dbReference type="EMBL" id="SHI61197.1"/>
    </source>
</evidence>
<keyword evidence="4" id="KW-1185">Reference proteome</keyword>
<feature type="compositionally biased region" description="Polar residues" evidence="1">
    <location>
        <begin position="30"/>
        <end position="42"/>
    </location>
</feature>
<sequence>MKVTRSFWLGLGSGLILSAMLTLLFSPQQKPSDVQLNPQTALPKNESTKEPDSPPPVQPIESDQKESLPPDPQVSPQIDRDFVIPKGASAEQIADLLFAQELIKDKEAFLAFTRQMRAERRFRAGTFKLSVGLSEEEVIFRLLK</sequence>
<evidence type="ECO:0000313" key="4">
    <source>
        <dbReference type="Proteomes" id="UP000183954"/>
    </source>
</evidence>
<gene>
    <name evidence="3" type="ORF">SAMN02746098_04355</name>
</gene>
<proteinExistence type="predicted"/>
<feature type="region of interest" description="Disordered" evidence="1">
    <location>
        <begin position="30"/>
        <end position="80"/>
    </location>
</feature>
<feature type="transmembrane region" description="Helical" evidence="2">
    <location>
        <begin position="6"/>
        <end position="25"/>
    </location>
</feature>
<name>A0A1M6CJL8_9FIRM</name>
<keyword evidence="2" id="KW-0812">Transmembrane</keyword>
<dbReference type="OrthoDB" id="1797976at2"/>